<feature type="active site" evidence="14">
    <location>
        <position position="295"/>
    </location>
</feature>
<dbReference type="InterPro" id="IPR016185">
    <property type="entry name" value="PreATP-grasp_dom_sf"/>
</dbReference>
<dbReference type="InterPro" id="IPR005905">
    <property type="entry name" value="D_ala_D_ala"/>
</dbReference>
<evidence type="ECO:0000256" key="14">
    <source>
        <dbReference type="PIRSR" id="PIRSR039102-1"/>
    </source>
</evidence>
<accession>H6RGF0</accession>
<evidence type="ECO:0000256" key="1">
    <source>
        <dbReference type="ARBA" id="ARBA00001936"/>
    </source>
</evidence>
<keyword evidence="5 13" id="KW-0963">Cytoplasm</keyword>
<feature type="binding site" evidence="15">
    <location>
        <position position="284"/>
    </location>
    <ligand>
        <name>Mg(2+)</name>
        <dbReference type="ChEBI" id="CHEBI:18420"/>
        <label>1</label>
    </ligand>
</feature>
<dbReference type="PIRSF" id="PIRSF039102">
    <property type="entry name" value="Ddl/VanB"/>
    <property type="match status" value="1"/>
</dbReference>
<dbReference type="InterPro" id="IPR011761">
    <property type="entry name" value="ATP-grasp"/>
</dbReference>
<feature type="binding site" evidence="15">
    <location>
        <position position="284"/>
    </location>
    <ligand>
        <name>Mg(2+)</name>
        <dbReference type="ChEBI" id="CHEBI:18420"/>
        <label>2</label>
    </ligand>
</feature>
<comment type="similarity">
    <text evidence="3 13">Belongs to the D-alanine--D-alanine ligase family.</text>
</comment>
<dbReference type="UniPathway" id="UPA00219"/>
<evidence type="ECO:0000256" key="11">
    <source>
        <dbReference type="ARBA" id="ARBA00023316"/>
    </source>
</evidence>
<dbReference type="Gene3D" id="3.30.1490.20">
    <property type="entry name" value="ATP-grasp fold, A domain"/>
    <property type="match status" value="1"/>
</dbReference>
<evidence type="ECO:0000256" key="15">
    <source>
        <dbReference type="PIRSR" id="PIRSR039102-3"/>
    </source>
</evidence>
<dbReference type="PROSITE" id="PS00843">
    <property type="entry name" value="DALA_DALA_LIGASE_1"/>
    <property type="match status" value="1"/>
</dbReference>
<keyword evidence="11 13" id="KW-0961">Cell wall biogenesis/degradation</keyword>
<dbReference type="GO" id="GO:0005737">
    <property type="term" value="C:cytoplasm"/>
    <property type="evidence" value="ECO:0007669"/>
    <property type="project" value="UniProtKB-SubCell"/>
</dbReference>
<dbReference type="InterPro" id="IPR011095">
    <property type="entry name" value="Dala_Dala_lig_C"/>
</dbReference>
<dbReference type="InterPro" id="IPR011127">
    <property type="entry name" value="Dala_Dala_lig_N"/>
</dbReference>
<comment type="pathway">
    <text evidence="13">Cell wall biogenesis; peptidoglycan biosynthesis.</text>
</comment>
<dbReference type="SUPFAM" id="SSF52440">
    <property type="entry name" value="PreATP-grasp domain"/>
    <property type="match status" value="1"/>
</dbReference>
<dbReference type="GO" id="GO:0008716">
    <property type="term" value="F:D-alanine-D-alanine ligase activity"/>
    <property type="evidence" value="ECO:0007669"/>
    <property type="project" value="UniProtKB-UniRule"/>
</dbReference>
<keyword evidence="8 16" id="KW-0067">ATP-binding</keyword>
<evidence type="ECO:0000259" key="17">
    <source>
        <dbReference type="PROSITE" id="PS50975"/>
    </source>
</evidence>
<dbReference type="Gene3D" id="3.40.50.20">
    <property type="match status" value="1"/>
</dbReference>
<evidence type="ECO:0000256" key="16">
    <source>
        <dbReference type="PROSITE-ProRule" id="PRU00409"/>
    </source>
</evidence>
<dbReference type="PROSITE" id="PS50975">
    <property type="entry name" value="ATP_GRASP"/>
    <property type="match status" value="1"/>
</dbReference>
<evidence type="ECO:0000256" key="4">
    <source>
        <dbReference type="ARBA" id="ARBA00012216"/>
    </source>
</evidence>
<dbReference type="EMBL" id="FO117598">
    <property type="protein sequence ID" value="CCG00111.1"/>
    <property type="molecule type" value="Genomic_DNA"/>
</dbReference>
<keyword evidence="9 13" id="KW-0133">Cell shape</keyword>
<dbReference type="PANTHER" id="PTHR23132">
    <property type="entry name" value="D-ALANINE--D-ALANINE LIGASE"/>
    <property type="match status" value="1"/>
</dbReference>
<comment type="subcellular location">
    <subcellularLocation>
        <location evidence="2 13">Cytoplasm</location>
    </subcellularLocation>
</comment>
<dbReference type="Gene3D" id="3.30.470.20">
    <property type="entry name" value="ATP-grasp fold, B domain"/>
    <property type="match status" value="1"/>
</dbReference>
<evidence type="ECO:0000256" key="10">
    <source>
        <dbReference type="ARBA" id="ARBA00022984"/>
    </source>
</evidence>
<keyword evidence="7 16" id="KW-0547">Nucleotide-binding</keyword>
<gene>
    <name evidence="13 18" type="primary">ddl</name>
    <name evidence="18" type="ORF">VIS_S3CIB80033</name>
</gene>
<evidence type="ECO:0000256" key="2">
    <source>
        <dbReference type="ARBA" id="ARBA00004496"/>
    </source>
</evidence>
<dbReference type="GO" id="GO:0008360">
    <property type="term" value="P:regulation of cell shape"/>
    <property type="evidence" value="ECO:0007669"/>
    <property type="project" value="UniProtKB-KW"/>
</dbReference>
<reference evidence="18" key="1">
    <citation type="journal article" date="2012" name="Environ. Microbiol.">
        <title>Genomic content of uncultured Bacteroidetes from contrasting oceanic provinces in the North Atlantic Ocean.</title>
        <authorList>
            <person name="Gomez-Pereira P.R."/>
            <person name="Schuler M."/>
            <person name="Fuchs B.M."/>
            <person name="Bennke C."/>
            <person name="Teeling H."/>
            <person name="Waldmann J."/>
            <person name="Richter M."/>
            <person name="Barbe V."/>
            <person name="Bataille E."/>
            <person name="Glockner F.O."/>
            <person name="Amann R."/>
        </authorList>
    </citation>
    <scope>NUCLEOTIDE SEQUENCE</scope>
</reference>
<feature type="binding site" evidence="15">
    <location>
        <position position="272"/>
    </location>
    <ligand>
        <name>Mg(2+)</name>
        <dbReference type="ChEBI" id="CHEBI:18420"/>
        <label>1</label>
    </ligand>
</feature>
<feature type="domain" description="ATP-grasp" evidence="17">
    <location>
        <begin position="118"/>
        <end position="317"/>
    </location>
</feature>
<keyword evidence="6 13" id="KW-0436">Ligase</keyword>
<evidence type="ECO:0000256" key="5">
    <source>
        <dbReference type="ARBA" id="ARBA00022490"/>
    </source>
</evidence>
<dbReference type="AlphaFoldDB" id="H6RGF0"/>
<keyword evidence="15" id="KW-0460">Magnesium</keyword>
<dbReference type="SMART" id="SM01209">
    <property type="entry name" value="GARS_A"/>
    <property type="match status" value="1"/>
</dbReference>
<keyword evidence="10 13" id="KW-0573">Peptidoglycan synthesis</keyword>
<sequence>MKRIGIFCGGFSSEFDISISSAKAILASIPKIYDAFLIVVRRGDWRVVYKNEECPLDLNDVTFAYNGEKLDLDYGLVYIHGNPGENGKIQAFLEMKQIPCINSGALASELSFDKWFCNQFLRGFNVPVAKSVLLHAHKIVSAEKIVEKLGLPVFVKPSDSGSSFGITKVKTLEELPQAIDAAFQEGETVVVESNLSGTEVTCAAYRGDGGVKALPVTEIVAEGEFFDYRAKYEGKSQEITPARISEDMTKKVQDLTISIYKILRLRSVARVDFMIVNNIPHVIEVNTTPGFSPASLVPQMIKVQGITNEDFWSEIIAIETA</sequence>
<proteinExistence type="inferred from homology"/>
<dbReference type="EC" id="6.3.2.4" evidence="4 13"/>
<comment type="cofactor">
    <cofactor evidence="1">
        <name>Mn(2+)</name>
        <dbReference type="ChEBI" id="CHEBI:29035"/>
    </cofactor>
</comment>
<keyword evidence="15" id="KW-0464">Manganese</keyword>
<evidence type="ECO:0000256" key="8">
    <source>
        <dbReference type="ARBA" id="ARBA00022840"/>
    </source>
</evidence>
<dbReference type="InterPro" id="IPR000291">
    <property type="entry name" value="D-Ala_lig_Van_CS"/>
</dbReference>
<comment type="function">
    <text evidence="13">Cell wall formation.</text>
</comment>
<comment type="cofactor">
    <cofactor evidence="15">
        <name>Mg(2+)</name>
        <dbReference type="ChEBI" id="CHEBI:18420"/>
    </cofactor>
    <cofactor evidence="15">
        <name>Mn(2+)</name>
        <dbReference type="ChEBI" id="CHEBI:29035"/>
    </cofactor>
    <text evidence="15">Binds 2 magnesium or manganese ions per subunit.</text>
</comment>
<evidence type="ECO:0000256" key="9">
    <source>
        <dbReference type="ARBA" id="ARBA00022960"/>
    </source>
</evidence>
<evidence type="ECO:0000256" key="13">
    <source>
        <dbReference type="HAMAP-Rule" id="MF_00047"/>
    </source>
</evidence>
<reference evidence="18" key="2">
    <citation type="submission" date="2012-02" db="EMBL/GenBank/DDBJ databases">
        <authorList>
            <person name="Genoscope - CEA"/>
        </authorList>
    </citation>
    <scope>NUCLEOTIDE SEQUENCE</scope>
</reference>
<dbReference type="GO" id="GO:0009252">
    <property type="term" value="P:peptidoglycan biosynthetic process"/>
    <property type="evidence" value="ECO:0007669"/>
    <property type="project" value="UniProtKB-UniRule"/>
</dbReference>
<dbReference type="HAMAP" id="MF_00047">
    <property type="entry name" value="Dala_Dala_lig"/>
    <property type="match status" value="1"/>
</dbReference>
<evidence type="ECO:0000256" key="7">
    <source>
        <dbReference type="ARBA" id="ARBA00022741"/>
    </source>
</evidence>
<evidence type="ECO:0000256" key="6">
    <source>
        <dbReference type="ARBA" id="ARBA00022598"/>
    </source>
</evidence>
<dbReference type="Pfam" id="PF01820">
    <property type="entry name" value="Dala_Dala_lig_N"/>
    <property type="match status" value="1"/>
</dbReference>
<protein>
    <recommendedName>
        <fullName evidence="4 13">D-alanine--D-alanine ligase</fullName>
        <ecNumber evidence="4 13">6.3.2.4</ecNumber>
    </recommendedName>
    <alternativeName>
        <fullName evidence="13">D-Ala-D-Ala ligase</fullName>
    </alternativeName>
    <alternativeName>
        <fullName evidence="13">D-alanylalanine synthetase</fullName>
    </alternativeName>
</protein>
<keyword evidence="15" id="KW-0479">Metal-binding</keyword>
<dbReference type="NCBIfam" id="TIGR01205">
    <property type="entry name" value="D_ala_D_alaTIGR"/>
    <property type="match status" value="1"/>
</dbReference>
<evidence type="ECO:0000256" key="12">
    <source>
        <dbReference type="ARBA" id="ARBA00047614"/>
    </source>
</evidence>
<feature type="binding site" evidence="15">
    <location>
        <position position="286"/>
    </location>
    <ligand>
        <name>Mg(2+)</name>
        <dbReference type="ChEBI" id="CHEBI:18420"/>
        <label>2</label>
    </ligand>
</feature>
<comment type="catalytic activity">
    <reaction evidence="12 13">
        <text>2 D-alanine + ATP = D-alanyl-D-alanine + ADP + phosphate + H(+)</text>
        <dbReference type="Rhea" id="RHEA:11224"/>
        <dbReference type="ChEBI" id="CHEBI:15378"/>
        <dbReference type="ChEBI" id="CHEBI:30616"/>
        <dbReference type="ChEBI" id="CHEBI:43474"/>
        <dbReference type="ChEBI" id="CHEBI:57416"/>
        <dbReference type="ChEBI" id="CHEBI:57822"/>
        <dbReference type="ChEBI" id="CHEBI:456216"/>
        <dbReference type="EC" id="6.3.2.4"/>
    </reaction>
</comment>
<dbReference type="Pfam" id="PF07478">
    <property type="entry name" value="Dala_Dala_lig_C"/>
    <property type="match status" value="1"/>
</dbReference>
<dbReference type="GO" id="GO:0005524">
    <property type="term" value="F:ATP binding"/>
    <property type="evidence" value="ECO:0007669"/>
    <property type="project" value="UniProtKB-UniRule"/>
</dbReference>
<dbReference type="PANTHER" id="PTHR23132:SF23">
    <property type="entry name" value="D-ALANINE--D-ALANINE LIGASE B"/>
    <property type="match status" value="1"/>
</dbReference>
<evidence type="ECO:0000313" key="18">
    <source>
        <dbReference type="EMBL" id="CCG00111.1"/>
    </source>
</evidence>
<dbReference type="SUPFAM" id="SSF56059">
    <property type="entry name" value="Glutathione synthetase ATP-binding domain-like"/>
    <property type="match status" value="1"/>
</dbReference>
<evidence type="ECO:0000256" key="3">
    <source>
        <dbReference type="ARBA" id="ARBA00010871"/>
    </source>
</evidence>
<organism evidence="18">
    <name type="scientific">uncultured Flavobacteriia bacterium</name>
    <dbReference type="NCBI Taxonomy" id="212695"/>
    <lineage>
        <taxon>Bacteria</taxon>
        <taxon>Pseudomonadati</taxon>
        <taxon>Bacteroidota</taxon>
        <taxon>Flavobacteriia</taxon>
        <taxon>environmental samples</taxon>
    </lineage>
</organism>
<dbReference type="InterPro" id="IPR013815">
    <property type="entry name" value="ATP_grasp_subdomain_1"/>
</dbReference>
<dbReference type="PROSITE" id="PS00844">
    <property type="entry name" value="DALA_DALA_LIGASE_2"/>
    <property type="match status" value="1"/>
</dbReference>
<dbReference type="GO" id="GO:0046872">
    <property type="term" value="F:metal ion binding"/>
    <property type="evidence" value="ECO:0007669"/>
    <property type="project" value="UniProtKB-KW"/>
</dbReference>
<dbReference type="GO" id="GO:0071555">
    <property type="term" value="P:cell wall organization"/>
    <property type="evidence" value="ECO:0007669"/>
    <property type="project" value="UniProtKB-KW"/>
</dbReference>
<feature type="active site" evidence="14">
    <location>
        <position position="162"/>
    </location>
</feature>
<feature type="active site" evidence="14">
    <location>
        <position position="14"/>
    </location>
</feature>
<name>H6RGF0_9BACT</name>